<dbReference type="AlphaFoldDB" id="M2ZPQ8"/>
<organism evidence="1 2">
    <name type="scientific">Pseudocercospora fijiensis (strain CIRAD86)</name>
    <name type="common">Black leaf streak disease fungus</name>
    <name type="synonym">Mycosphaerella fijiensis</name>
    <dbReference type="NCBI Taxonomy" id="383855"/>
    <lineage>
        <taxon>Eukaryota</taxon>
        <taxon>Fungi</taxon>
        <taxon>Dikarya</taxon>
        <taxon>Ascomycota</taxon>
        <taxon>Pezizomycotina</taxon>
        <taxon>Dothideomycetes</taxon>
        <taxon>Dothideomycetidae</taxon>
        <taxon>Mycosphaerellales</taxon>
        <taxon>Mycosphaerellaceae</taxon>
        <taxon>Pseudocercospora</taxon>
    </lineage>
</organism>
<accession>M2ZPQ8</accession>
<sequence length="212" mass="23959">MPRKSQVRDPTSESRKKWVQISQAVHVQTMATTTYWKMQIELALSSRVLTRNFIVKICRGSSEGLPNQPESSCPRVVTPTAKPTWLQLVCITQRHTTTTFTQGLKEHHHQIQELQLRLQQTTRLASTPEPHQQNLATTTKNALPRPLQTTKSYGQTCLIGRGFRPPPCGGHSLRTRKSPSSHITTFRRRSYINRPTVFAKISDSDGSGFTIS</sequence>
<dbReference type="RefSeq" id="XP_007928365.1">
    <property type="nucleotide sequence ID" value="XM_007930174.1"/>
</dbReference>
<dbReference type="GeneID" id="19337493"/>
<evidence type="ECO:0000313" key="2">
    <source>
        <dbReference type="Proteomes" id="UP000016932"/>
    </source>
</evidence>
<protein>
    <submittedName>
        <fullName evidence="1">Uncharacterized protein</fullName>
    </submittedName>
</protein>
<dbReference type="VEuPathDB" id="FungiDB:MYCFIDRAFT_211745"/>
<evidence type="ECO:0000313" key="1">
    <source>
        <dbReference type="EMBL" id="EME81069.1"/>
    </source>
</evidence>
<proteinExistence type="predicted"/>
<keyword evidence="2" id="KW-1185">Reference proteome</keyword>
<dbReference type="Proteomes" id="UP000016932">
    <property type="component" value="Unassembled WGS sequence"/>
</dbReference>
<name>M2ZPQ8_PSEFD</name>
<dbReference type="EMBL" id="KB446560">
    <property type="protein sequence ID" value="EME81069.1"/>
    <property type="molecule type" value="Genomic_DNA"/>
</dbReference>
<reference evidence="1 2" key="1">
    <citation type="journal article" date="2012" name="PLoS Pathog.">
        <title>Diverse lifestyles and strategies of plant pathogenesis encoded in the genomes of eighteen Dothideomycetes fungi.</title>
        <authorList>
            <person name="Ohm R.A."/>
            <person name="Feau N."/>
            <person name="Henrissat B."/>
            <person name="Schoch C.L."/>
            <person name="Horwitz B.A."/>
            <person name="Barry K.W."/>
            <person name="Condon B.J."/>
            <person name="Copeland A.C."/>
            <person name="Dhillon B."/>
            <person name="Glaser F."/>
            <person name="Hesse C.N."/>
            <person name="Kosti I."/>
            <person name="LaButti K."/>
            <person name="Lindquist E.A."/>
            <person name="Lucas S."/>
            <person name="Salamov A.A."/>
            <person name="Bradshaw R.E."/>
            <person name="Ciuffetti L."/>
            <person name="Hamelin R.C."/>
            <person name="Kema G.H.J."/>
            <person name="Lawrence C."/>
            <person name="Scott J.A."/>
            <person name="Spatafora J.W."/>
            <person name="Turgeon B.G."/>
            <person name="de Wit P.J.G.M."/>
            <person name="Zhong S."/>
            <person name="Goodwin S.B."/>
            <person name="Grigoriev I.V."/>
        </authorList>
    </citation>
    <scope>NUCLEOTIDE SEQUENCE [LARGE SCALE GENOMIC DNA]</scope>
    <source>
        <strain evidence="1 2">CIRAD86</strain>
    </source>
</reference>
<gene>
    <name evidence="1" type="ORF">MYCFIDRAFT_211745</name>
</gene>
<dbReference type="KEGG" id="pfj:MYCFIDRAFT_211745"/>
<dbReference type="HOGENOM" id="CLU_1300193_0_0_1"/>